<gene>
    <name evidence="2" type="ORF">PXEA_LOCUS3007</name>
</gene>
<dbReference type="GO" id="GO:0000122">
    <property type="term" value="P:negative regulation of transcription by RNA polymerase II"/>
    <property type="evidence" value="ECO:0007669"/>
    <property type="project" value="TreeGrafter"/>
</dbReference>
<dbReference type="Proteomes" id="UP000784294">
    <property type="component" value="Unassembled WGS sequence"/>
</dbReference>
<dbReference type="Pfam" id="PF15306">
    <property type="entry name" value="LIN37"/>
    <property type="match status" value="1"/>
</dbReference>
<comment type="caution">
    <text evidence="2">The sequence shown here is derived from an EMBL/GenBank/DDBJ whole genome shotgun (WGS) entry which is preliminary data.</text>
</comment>
<dbReference type="InterPro" id="IPR028226">
    <property type="entry name" value="LIN37"/>
</dbReference>
<sequence>MKNEVLIGNIVASQLSSNLPKVNSTVQMAANWDDRAWWPDRDDADISYARDKLDQLLQTLKDNPNRAKESSRYKDEILGRRESQEKEKFRPSFFKTSPNDSKRRKRRAGSDEEEGYKGSLLEIFERSVDFSQFTENAPLYPMARAWIRNLNQGDASSWNDIPNADDDLENTEQLPECHYALPKPMDGLTDNEVRVPPPLPSIGQPFVINVEDPPKEMSPEGLLEQHISRWREIRRKWKSACRYNEERYMDAYLILKEMYDKYCKEIS</sequence>
<feature type="region of interest" description="Disordered" evidence="1">
    <location>
        <begin position="65"/>
        <end position="116"/>
    </location>
</feature>
<dbReference type="GO" id="GO:0031523">
    <property type="term" value="C:Myb complex"/>
    <property type="evidence" value="ECO:0007669"/>
    <property type="project" value="TreeGrafter"/>
</dbReference>
<dbReference type="PANTHER" id="PTHR31336:SF3">
    <property type="entry name" value="PROTEIN LIN-37 HOMOLOG"/>
    <property type="match status" value="1"/>
</dbReference>
<evidence type="ECO:0000256" key="1">
    <source>
        <dbReference type="SAM" id="MobiDB-lite"/>
    </source>
</evidence>
<accession>A0A3S5CCF9</accession>
<dbReference type="AlphaFoldDB" id="A0A3S5CCF9"/>
<dbReference type="PANTHER" id="PTHR31336">
    <property type="entry name" value="LIN37 HOMOLOG"/>
    <property type="match status" value="1"/>
</dbReference>
<keyword evidence="3" id="KW-1185">Reference proteome</keyword>
<evidence type="ECO:0000313" key="3">
    <source>
        <dbReference type="Proteomes" id="UP000784294"/>
    </source>
</evidence>
<proteinExistence type="predicted"/>
<name>A0A3S5CCF9_9PLAT</name>
<dbReference type="GO" id="GO:0017053">
    <property type="term" value="C:transcription repressor complex"/>
    <property type="evidence" value="ECO:0007669"/>
    <property type="project" value="InterPro"/>
</dbReference>
<evidence type="ECO:0008006" key="4">
    <source>
        <dbReference type="Google" id="ProtNLM"/>
    </source>
</evidence>
<organism evidence="2 3">
    <name type="scientific">Protopolystoma xenopodis</name>
    <dbReference type="NCBI Taxonomy" id="117903"/>
    <lineage>
        <taxon>Eukaryota</taxon>
        <taxon>Metazoa</taxon>
        <taxon>Spiralia</taxon>
        <taxon>Lophotrochozoa</taxon>
        <taxon>Platyhelminthes</taxon>
        <taxon>Monogenea</taxon>
        <taxon>Polyopisthocotylea</taxon>
        <taxon>Polystomatidea</taxon>
        <taxon>Polystomatidae</taxon>
        <taxon>Protopolystoma</taxon>
    </lineage>
</organism>
<reference evidence="2" key="1">
    <citation type="submission" date="2018-11" db="EMBL/GenBank/DDBJ databases">
        <authorList>
            <consortium name="Pathogen Informatics"/>
        </authorList>
    </citation>
    <scope>NUCLEOTIDE SEQUENCE</scope>
</reference>
<dbReference type="OrthoDB" id="6287771at2759"/>
<evidence type="ECO:0000313" key="2">
    <source>
        <dbReference type="EMBL" id="VEL09567.1"/>
    </source>
</evidence>
<dbReference type="EMBL" id="CAAALY010006656">
    <property type="protein sequence ID" value="VEL09567.1"/>
    <property type="molecule type" value="Genomic_DNA"/>
</dbReference>
<protein>
    <recommendedName>
        <fullName evidence="4">Antolefinin Antolefinine</fullName>
    </recommendedName>
</protein>
<feature type="compositionally biased region" description="Basic and acidic residues" evidence="1">
    <location>
        <begin position="65"/>
        <end position="90"/>
    </location>
</feature>